<name>A0A2P5G136_TREOI</name>
<accession>A0A2P5G136</accession>
<reference evidence="2" key="1">
    <citation type="submission" date="2016-06" db="EMBL/GenBank/DDBJ databases">
        <title>Parallel loss of symbiosis genes in relatives of nitrogen-fixing non-legume Parasponia.</title>
        <authorList>
            <person name="Van Velzen R."/>
            <person name="Holmer R."/>
            <person name="Bu F."/>
            <person name="Rutten L."/>
            <person name="Van Zeijl A."/>
            <person name="Liu W."/>
            <person name="Santuari L."/>
            <person name="Cao Q."/>
            <person name="Sharma T."/>
            <person name="Shen D."/>
            <person name="Roswanjaya Y."/>
            <person name="Wardhani T."/>
            <person name="Kalhor M.S."/>
            <person name="Jansen J."/>
            <person name="Van den Hoogen J."/>
            <person name="Gungor B."/>
            <person name="Hartog M."/>
            <person name="Hontelez J."/>
            <person name="Verver J."/>
            <person name="Yang W.-C."/>
            <person name="Schijlen E."/>
            <person name="Repin R."/>
            <person name="Schilthuizen M."/>
            <person name="Schranz E."/>
            <person name="Heidstra R."/>
            <person name="Miyata K."/>
            <person name="Fedorova E."/>
            <person name="Kohlen W."/>
            <person name="Bisseling T."/>
            <person name="Smit S."/>
            <person name="Geurts R."/>
        </authorList>
    </citation>
    <scope>NUCLEOTIDE SEQUENCE [LARGE SCALE GENOMIC DNA]</scope>
    <source>
        <strain evidence="2">cv. RG33-2</strain>
    </source>
</reference>
<evidence type="ECO:0000313" key="1">
    <source>
        <dbReference type="EMBL" id="POO03729.1"/>
    </source>
</evidence>
<keyword evidence="2" id="KW-1185">Reference proteome</keyword>
<dbReference type="PANTHER" id="PTHR33696:SF23">
    <property type="entry name" value="OS03G0674900 PROTEIN"/>
    <property type="match status" value="1"/>
</dbReference>
<evidence type="ECO:0000313" key="2">
    <source>
        <dbReference type="Proteomes" id="UP000237000"/>
    </source>
</evidence>
<dbReference type="PANTHER" id="PTHR33696">
    <property type="entry name" value="T22J18.15-RELATED"/>
    <property type="match status" value="1"/>
</dbReference>
<dbReference type="EMBL" id="JXTC01000001">
    <property type="protein sequence ID" value="POO03729.1"/>
    <property type="molecule type" value="Genomic_DNA"/>
</dbReference>
<gene>
    <name evidence="1" type="ORF">TorRG33x02_000330</name>
</gene>
<comment type="caution">
    <text evidence="1">The sequence shown here is derived from an EMBL/GenBank/DDBJ whole genome shotgun (WGS) entry which is preliminary data.</text>
</comment>
<proteinExistence type="predicted"/>
<sequence length="170" mass="19044">MHRRRFNNQIEASSKLNVPFSWEFRPGIPKITRGQLGSEINDENHQFTTSFALPPPPCTPSHSARFEYSMLDYYDKQLDSHNPVCSSVIPLSPAVGSLSNTLGSSLKNKDPEDPFLAALMKCTQSPVIPKFSQNNKNGMNIFKKTIFTLSCVGCCCRSGVKKDRNVWSEN</sequence>
<dbReference type="Proteomes" id="UP000237000">
    <property type="component" value="Unassembled WGS sequence"/>
</dbReference>
<protein>
    <submittedName>
        <fullName evidence="1">Uncharacterized protein</fullName>
    </submittedName>
</protein>
<dbReference type="OrthoDB" id="745459at2759"/>
<dbReference type="AlphaFoldDB" id="A0A2P5G136"/>
<dbReference type="InParanoid" id="A0A2P5G136"/>
<organism evidence="1 2">
    <name type="scientific">Trema orientale</name>
    <name type="common">Charcoal tree</name>
    <name type="synonym">Celtis orientalis</name>
    <dbReference type="NCBI Taxonomy" id="63057"/>
    <lineage>
        <taxon>Eukaryota</taxon>
        <taxon>Viridiplantae</taxon>
        <taxon>Streptophyta</taxon>
        <taxon>Embryophyta</taxon>
        <taxon>Tracheophyta</taxon>
        <taxon>Spermatophyta</taxon>
        <taxon>Magnoliopsida</taxon>
        <taxon>eudicotyledons</taxon>
        <taxon>Gunneridae</taxon>
        <taxon>Pentapetalae</taxon>
        <taxon>rosids</taxon>
        <taxon>fabids</taxon>
        <taxon>Rosales</taxon>
        <taxon>Cannabaceae</taxon>
        <taxon>Trema</taxon>
    </lineage>
</organism>